<dbReference type="Pfam" id="PF18290">
    <property type="entry name" value="Nudix_hydro"/>
    <property type="match status" value="1"/>
</dbReference>
<dbReference type="EMBL" id="AUSU01003347">
    <property type="protein sequence ID" value="EPS67022.1"/>
    <property type="molecule type" value="Genomic_DNA"/>
</dbReference>
<dbReference type="AlphaFoldDB" id="S8E412"/>
<dbReference type="Proteomes" id="UP000015453">
    <property type="component" value="Unassembled WGS sequence"/>
</dbReference>
<evidence type="ECO:0000259" key="1">
    <source>
        <dbReference type="Pfam" id="PF18290"/>
    </source>
</evidence>
<comment type="caution">
    <text evidence="2">The sequence shown here is derived from an EMBL/GenBank/DDBJ whole genome shotgun (WGS) entry which is preliminary data.</text>
</comment>
<keyword evidence="3" id="KW-1185">Reference proteome</keyword>
<proteinExistence type="predicted"/>
<dbReference type="InterPro" id="IPR040618">
    <property type="entry name" value="Pre-Nudix"/>
</dbReference>
<organism evidence="2 3">
    <name type="scientific">Genlisea aurea</name>
    <dbReference type="NCBI Taxonomy" id="192259"/>
    <lineage>
        <taxon>Eukaryota</taxon>
        <taxon>Viridiplantae</taxon>
        <taxon>Streptophyta</taxon>
        <taxon>Embryophyta</taxon>
        <taxon>Tracheophyta</taxon>
        <taxon>Spermatophyta</taxon>
        <taxon>Magnoliopsida</taxon>
        <taxon>eudicotyledons</taxon>
        <taxon>Gunneridae</taxon>
        <taxon>Pentapetalae</taxon>
        <taxon>asterids</taxon>
        <taxon>lamiids</taxon>
        <taxon>Lamiales</taxon>
        <taxon>Lentibulariaceae</taxon>
        <taxon>Genlisea</taxon>
    </lineage>
</organism>
<name>S8E412_9LAMI</name>
<evidence type="ECO:0000313" key="3">
    <source>
        <dbReference type="Proteomes" id="UP000015453"/>
    </source>
</evidence>
<accession>S8E412</accession>
<reference evidence="2 3" key="1">
    <citation type="journal article" date="2013" name="BMC Genomics">
        <title>The miniature genome of a carnivorous plant Genlisea aurea contains a low number of genes and short non-coding sequences.</title>
        <authorList>
            <person name="Leushkin E.V."/>
            <person name="Sutormin R.A."/>
            <person name="Nabieva E.R."/>
            <person name="Penin A.A."/>
            <person name="Kondrashov A.S."/>
            <person name="Logacheva M.D."/>
        </authorList>
    </citation>
    <scope>NUCLEOTIDE SEQUENCE [LARGE SCALE GENOMIC DNA]</scope>
</reference>
<gene>
    <name evidence="2" type="ORF">M569_07757</name>
</gene>
<dbReference type="Gene3D" id="3.40.630.30">
    <property type="match status" value="1"/>
</dbReference>
<evidence type="ECO:0000313" key="2">
    <source>
        <dbReference type="EMBL" id="EPS67022.1"/>
    </source>
</evidence>
<feature type="domain" description="Pre-nudix hydrolase" evidence="1">
    <location>
        <begin position="20"/>
        <end position="58"/>
    </location>
</feature>
<sequence length="58" mass="6310">MGVTSRPAHLAATSVAVEVLDGRDDEYDGVVIESSRLPSNPNNFASSLLQSLRHWKSK</sequence>
<feature type="non-terminal residue" evidence="2">
    <location>
        <position position="58"/>
    </location>
</feature>
<dbReference type="OrthoDB" id="447842at2759"/>
<protein>
    <recommendedName>
        <fullName evidence="1">Pre-nudix hydrolase domain-containing protein</fullName>
    </recommendedName>
</protein>